<dbReference type="Pfam" id="PF08763">
    <property type="entry name" value="Ca_chan_IQ"/>
    <property type="match status" value="1"/>
</dbReference>
<evidence type="ECO:0000256" key="8">
    <source>
        <dbReference type="ARBA" id="ARBA00022737"/>
    </source>
</evidence>
<keyword evidence="13 20" id="KW-0472">Membrane</keyword>
<feature type="transmembrane region" description="Helical" evidence="20">
    <location>
        <begin position="112"/>
        <end position="130"/>
    </location>
</feature>
<dbReference type="FunFam" id="1.20.120.350:FF:000010">
    <property type="entry name" value="Voltage-dependent L-type calcium channel subunit alpha"/>
    <property type="match status" value="1"/>
</dbReference>
<dbReference type="PANTHER" id="PTHR45628:SF1">
    <property type="entry name" value="VOLTAGE-DEPENDENT CALCIUM CHANNEL TYPE D SUBUNIT ALPHA-1"/>
    <property type="match status" value="1"/>
</dbReference>
<feature type="region of interest" description="Disordered" evidence="19">
    <location>
        <begin position="1892"/>
        <end position="1914"/>
    </location>
</feature>
<feature type="compositionally biased region" description="Basic residues" evidence="19">
    <location>
        <begin position="70"/>
        <end position="79"/>
    </location>
</feature>
<dbReference type="InterPro" id="IPR005446">
    <property type="entry name" value="VDCC_L_a1su"/>
</dbReference>
<feature type="transmembrane region" description="Helical" evidence="20">
    <location>
        <begin position="322"/>
        <end position="343"/>
    </location>
</feature>
<feature type="region of interest" description="Disordered" evidence="19">
    <location>
        <begin position="421"/>
        <end position="455"/>
    </location>
</feature>
<feature type="region of interest" description="Disordered" evidence="19">
    <location>
        <begin position="1930"/>
        <end position="1973"/>
    </location>
</feature>
<dbReference type="FunFam" id="1.10.287.70:FF:000009">
    <property type="entry name" value="Voltage-dependent L-type calcium channel subunit alpha"/>
    <property type="match status" value="1"/>
</dbReference>
<feature type="transmembrane region" description="Helical" evidence="20">
    <location>
        <begin position="485"/>
        <end position="502"/>
    </location>
</feature>
<evidence type="ECO:0000256" key="18">
    <source>
        <dbReference type="RuleBase" id="RU003808"/>
    </source>
</evidence>
<dbReference type="OrthoDB" id="431720at2759"/>
<dbReference type="InterPro" id="IPR050599">
    <property type="entry name" value="VDCC_alpha-1_subunit"/>
</dbReference>
<feature type="region of interest" description="Disordered" evidence="19">
    <location>
        <begin position="729"/>
        <end position="841"/>
    </location>
</feature>
<feature type="compositionally biased region" description="Acidic residues" evidence="19">
    <location>
        <begin position="753"/>
        <end position="768"/>
    </location>
</feature>
<feature type="compositionally biased region" description="Acidic residues" evidence="19">
    <location>
        <begin position="778"/>
        <end position="787"/>
    </location>
</feature>
<dbReference type="FunFam" id="1.10.287.70:FF:000117">
    <property type="entry name" value="Voltage-gated Ca2+ channel, alpha subunit"/>
    <property type="match status" value="1"/>
</dbReference>
<feature type="transmembrane region" description="Helical" evidence="20">
    <location>
        <begin position="912"/>
        <end position="934"/>
    </location>
</feature>
<keyword evidence="15" id="KW-0325">Glycoprotein</keyword>
<dbReference type="Gene3D" id="6.10.250.2500">
    <property type="match status" value="1"/>
</dbReference>
<keyword evidence="10 18" id="KW-0851">Voltage-gated channel</keyword>
<feature type="transmembrane region" description="Helical" evidence="20">
    <location>
        <begin position="522"/>
        <end position="540"/>
    </location>
</feature>
<feature type="transmembrane region" description="Helical" evidence="20">
    <location>
        <begin position="355"/>
        <end position="377"/>
    </location>
</feature>
<keyword evidence="2" id="KW-0813">Transport</keyword>
<evidence type="ECO:0000256" key="17">
    <source>
        <dbReference type="PIRSR" id="PIRSR602077-1"/>
    </source>
</evidence>
<dbReference type="SMART" id="SM01062">
    <property type="entry name" value="Ca_chan_IQ"/>
    <property type="match status" value="1"/>
</dbReference>
<dbReference type="PRINTS" id="PR00167">
    <property type="entry name" value="CACHANNEL"/>
</dbReference>
<dbReference type="GO" id="GO:0009581">
    <property type="term" value="P:detection of external stimulus"/>
    <property type="evidence" value="ECO:0007669"/>
    <property type="project" value="UniProtKB-ARBA"/>
</dbReference>
<keyword evidence="4 18" id="KW-0109">Calcium transport</keyword>
<dbReference type="CTD" id="34950"/>
<feature type="transmembrane region" description="Helical" evidence="20">
    <location>
        <begin position="1419"/>
        <end position="1443"/>
    </location>
</feature>
<organism evidence="22 23">
    <name type="scientific">Dinoponera quadriceps</name>
    <name type="common">South American ant</name>
    <dbReference type="NCBI Taxonomy" id="609295"/>
    <lineage>
        <taxon>Eukaryota</taxon>
        <taxon>Metazoa</taxon>
        <taxon>Ecdysozoa</taxon>
        <taxon>Arthropoda</taxon>
        <taxon>Hexapoda</taxon>
        <taxon>Insecta</taxon>
        <taxon>Pterygota</taxon>
        <taxon>Neoptera</taxon>
        <taxon>Endopterygota</taxon>
        <taxon>Hymenoptera</taxon>
        <taxon>Apocrita</taxon>
        <taxon>Aculeata</taxon>
        <taxon>Formicoidea</taxon>
        <taxon>Formicidae</taxon>
        <taxon>Ponerinae</taxon>
        <taxon>Ponerini</taxon>
        <taxon>Dinoponera</taxon>
    </lineage>
</organism>
<dbReference type="InterPro" id="IPR005821">
    <property type="entry name" value="Ion_trans_dom"/>
</dbReference>
<evidence type="ECO:0000256" key="5">
    <source>
        <dbReference type="ARBA" id="ARBA00022673"/>
    </source>
</evidence>
<comment type="function">
    <text evidence="18">Voltage-sensitive calcium channels (VSCC) mediate the entry of calcium ions into excitable cells and are also involved in a variety of calcium-dependent processes, including muscle contraction, hormone or neurotransmitter release, gene expression, cell motility, cell division and cell death.</text>
</comment>
<dbReference type="GO" id="GO:0019722">
    <property type="term" value="P:calcium-mediated signaling"/>
    <property type="evidence" value="ECO:0007669"/>
    <property type="project" value="UniProtKB-ARBA"/>
</dbReference>
<feature type="transmembrane region" description="Helical" evidence="20">
    <location>
        <begin position="954"/>
        <end position="977"/>
    </location>
</feature>
<evidence type="ECO:0000256" key="12">
    <source>
        <dbReference type="ARBA" id="ARBA00023065"/>
    </source>
</evidence>
<evidence type="ECO:0000256" key="9">
    <source>
        <dbReference type="ARBA" id="ARBA00022837"/>
    </source>
</evidence>
<feature type="binding site" evidence="17">
    <location>
        <position position="336"/>
    </location>
    <ligand>
        <name>Ca(2+)</name>
        <dbReference type="ChEBI" id="CHEBI:29108"/>
    </ligand>
</feature>
<evidence type="ECO:0000256" key="15">
    <source>
        <dbReference type="ARBA" id="ARBA00023180"/>
    </source>
</evidence>
<feature type="compositionally biased region" description="Low complexity" evidence="19">
    <location>
        <begin position="1961"/>
        <end position="1973"/>
    </location>
</feature>
<dbReference type="Pfam" id="PF00520">
    <property type="entry name" value="Ion_trans"/>
    <property type="match status" value="4"/>
</dbReference>
<dbReference type="RefSeq" id="XP_014484755.1">
    <property type="nucleotide sequence ID" value="XM_014629269.1"/>
</dbReference>
<feature type="transmembrane region" description="Helical" evidence="20">
    <location>
        <begin position="881"/>
        <end position="900"/>
    </location>
</feature>
<keyword evidence="7 17" id="KW-0479">Metal-binding</keyword>
<feature type="compositionally biased region" description="Gly residues" evidence="19">
    <location>
        <begin position="1"/>
        <end position="10"/>
    </location>
</feature>
<keyword evidence="9 17" id="KW-0106">Calcium</keyword>
<evidence type="ECO:0000256" key="11">
    <source>
        <dbReference type="ARBA" id="ARBA00022989"/>
    </source>
</evidence>
<dbReference type="GeneID" id="106749620"/>
<feature type="region of interest" description="Disordered" evidence="19">
    <location>
        <begin position="1783"/>
        <end position="1808"/>
    </location>
</feature>
<evidence type="ECO:0000256" key="6">
    <source>
        <dbReference type="ARBA" id="ARBA00022692"/>
    </source>
</evidence>
<keyword evidence="11 20" id="KW-1133">Transmembrane helix</keyword>
<evidence type="ECO:0000256" key="3">
    <source>
        <dbReference type="ARBA" id="ARBA00022553"/>
    </source>
</evidence>
<feature type="transmembrane region" description="Helical" evidence="20">
    <location>
        <begin position="687"/>
        <end position="714"/>
    </location>
</feature>
<dbReference type="InterPro" id="IPR014873">
    <property type="entry name" value="VDCC_a1su_IQ"/>
</dbReference>
<comment type="similarity">
    <text evidence="18">Belongs to the calcium channel alpha-1 subunit (TC 1.A.1.11) family.</text>
</comment>
<evidence type="ECO:0000256" key="7">
    <source>
        <dbReference type="ARBA" id="ARBA00022723"/>
    </source>
</evidence>
<feature type="transmembrane region" description="Helical" evidence="20">
    <location>
        <begin position="150"/>
        <end position="171"/>
    </location>
</feature>
<evidence type="ECO:0000256" key="19">
    <source>
        <dbReference type="SAM" id="MobiDB-lite"/>
    </source>
</evidence>
<proteinExistence type="inferred from homology"/>
<feature type="transmembrane region" description="Helical" evidence="20">
    <location>
        <begin position="998"/>
        <end position="1026"/>
    </location>
</feature>
<sequence>MSAGGDGGSALGPPGLPGLQPIVATPFNATPPVIGGDAQLGNAQPPQSQTGAGPGAATAGGAAAAASKSAPKRPARRGGKPPPDRPIRALFCLPLKNPLRKMCIHVVEWKPFEWLILMTIFANCVALAVYTPYPLGDSNQTNQYLEKIEYVFLVIFTVECVMKIIAYGFVAHPGAYLRNGWNLLDFTIVVIGMVSTVLTILMKEGFDVKALRAFRVLRPLRLVSGVPSLQVVLNSILRAMIPLLHIALLVLFVIIIYAIIGLELFSGKMHKTCRHNGTDEIMDDPVPCGQGGFQCSRVGPEYYCSKQFWEGPNYGITNFDNFGLAMLTVFQCVTLEGWTDVLYNIEDAMGSSWQWIYFISMVILGAFFVMNLILGVLSGEFSKEREKAKARGDFHKLREKQQIEDDLRGYLDWITQAEDIEPETDEPKMQDGKSKQQNEMESTDQLEGDEEGIQQESVWKKKKRDLDRVNRRMRRACRKAVKSQVFYWLIIVLVFLNTGVLATEHYNQPRWLNDFQDVTNTFFIVLFSMEMMLKMYSLGFQGYFVSLFNRFDCFVVIGSISEMIFTNTEVMPPLGVSVLRCVRLLRVFKVTKYWRSLSNLVASLLNSIQSIASLLLLLFLFIVIFALLGMQVFGGKFNFSDKEEKTRHNFDSFWQSLLTVFQILTGEDWNAVMYVGIQAYGGVASIGVLACVYFIILFICGNYILLNVFLAIAVDNLADAESLTAIEKEAEEEAEKNKSHSGSPARDEVSGEAGDDGGEGTGGEDEGAGTDLEHDPNETMEDYEAALDTETSEKSEDMNTHTKVRLNIESDEEEVEEEEEEEAEQEEMQDEGQEVSARPRRMSEYNMATKKEPIPAGSAFFIFSSTNKFRVLCHWFCNHSYFSNVILVCIMISSAMLAAEDPLKAQSYRNQILGYFDYFFTAVFTIEICLKMISYGFIIHDGAFCRSAFNLLDLVVVCASLVSMTVTSGAFSVVKVLRVLRVLRPLRAINRAKGLKHVVQCVIVAVKTIGNIVLVTSLLQFVFAVIGVQLFKGKFFYCTDASKMTKNECQGTYLEFENGNINKPIVRERSWQQYRFHFDDVAKAMLTLFTVSTFEGWPSLLEWSIDSNQENHGPIHNFRPIVAAYYIIYIIIIAFFMVNIFVGFVIVTFQNEGEQEYKNCELDKNQRNCIEFALKAKPVRRYIPKHRIQYKVWWFVTSQPFEYTIFTLIMINTVTLAMKFYRQPQIYTDALDVLNMIFTAVFAMEFVFKLAAFRFKNYFGDAWNVFDFIIVLGSFIDIVYSELNPGSSIISINFFRLFRVMRLVKLLSRGEGIRTLLWTFIKSFQALPYVALLIIMLFFIYAVIGMQVFGKIAIDDDTAIDRNNNFQSFPQAVLVLFRSATGESWQEIMMACSAQPGIVMCDPASDDFGNSNGCGSDVAFPYFISFYVLCSFLIINLFVAVIMDNFDYLTRDWSILGPHHLDEFIRLWSEYDPDAKGRIKHLDVVTLLRKISPPLGFGKLCPHRVACKRLVSMNMPLNSDGTVLFNATLFAVVRTSLRIKTEGNIDDANAELRAVIKKIWKRTSPKLLDQVVPPPGVDDEVTVGKFYATFLIQDYFRRFKKRKEQEMKDGDKDCHNTVTLQAGLRTLHEAGPELKRAISGNLEELLDDNPEPMHRRNHSLFGSVWSSMRKGHHSFHRARSLKVNSTAAKASPTNSIDFLPYSSLQRTGGPDAANQITARSHQVVPNVAGGLSDGAMNQMGMDLRLTGMEENIPLRPLAVFGNPVQQTPYQSAYKVVDLQDGIERQLTPPTPPPRRNPPSSSTVPSIAHTSAASAAATAASATATAAAAAATTGSPSVAATIVACTTSTNTSTSATSPSPASSSNGTNCYYTYATRGCCADCAVWSNHAVDDCDDEDTTTGSVSSDSGKWNHSEGAVVRGTSGRAHVTVLGRSSKRRGRRDAAVAGGKSAPASFRSRDAADTDAATSAGQSGSAVASGARTVANGLKMAQTQAIAVAGFLADVDSRQWRVYASCFSHRASYHGRVQSILR</sequence>
<feature type="transmembrane region" description="Helical" evidence="20">
    <location>
        <begin position="1126"/>
        <end position="1149"/>
    </location>
</feature>
<dbReference type="KEGG" id="dqu:106749620"/>
<dbReference type="GO" id="GO:0098703">
    <property type="term" value="P:calcium ion import across plasma membrane"/>
    <property type="evidence" value="ECO:0007669"/>
    <property type="project" value="TreeGrafter"/>
</dbReference>
<feature type="domain" description="Voltage-dependent calcium channel alpha-1 subunit IQ" evidence="21">
    <location>
        <begin position="1578"/>
        <end position="1612"/>
    </location>
</feature>
<dbReference type="InterPro" id="IPR002077">
    <property type="entry name" value="VDCCAlpha1"/>
</dbReference>
<dbReference type="GO" id="GO:0046872">
    <property type="term" value="F:metal ion binding"/>
    <property type="evidence" value="ECO:0007669"/>
    <property type="project" value="UniProtKB-KW"/>
</dbReference>
<evidence type="ECO:0000256" key="20">
    <source>
        <dbReference type="SAM" id="Phobius"/>
    </source>
</evidence>
<name>A0A6P3Y3S7_DINQU</name>
<dbReference type="Proteomes" id="UP000515204">
    <property type="component" value="Unplaced"/>
</dbReference>
<dbReference type="Gene3D" id="6.10.250.2180">
    <property type="match status" value="1"/>
</dbReference>
<feature type="transmembrane region" description="Helical" evidence="20">
    <location>
        <begin position="614"/>
        <end position="633"/>
    </location>
</feature>
<feature type="transmembrane region" description="Helical" evidence="20">
    <location>
        <begin position="1329"/>
        <end position="1349"/>
    </location>
</feature>
<keyword evidence="3" id="KW-0597">Phosphoprotein</keyword>
<feature type="transmembrane region" description="Helical" evidence="20">
    <location>
        <begin position="1201"/>
        <end position="1221"/>
    </location>
</feature>
<evidence type="ECO:0000256" key="13">
    <source>
        <dbReference type="ARBA" id="ARBA00023136"/>
    </source>
</evidence>
<dbReference type="RefSeq" id="XP_014484754.1">
    <property type="nucleotide sequence ID" value="XM_014629268.1"/>
</dbReference>
<feature type="binding site" evidence="17">
    <location>
        <position position="667"/>
    </location>
    <ligand>
        <name>Ca(2+)</name>
        <dbReference type="ChEBI" id="CHEBI:29108"/>
    </ligand>
</feature>
<evidence type="ECO:0000256" key="10">
    <source>
        <dbReference type="ARBA" id="ARBA00022882"/>
    </source>
</evidence>
<dbReference type="GO" id="GO:0016322">
    <property type="term" value="P:neuron remodeling"/>
    <property type="evidence" value="ECO:0007669"/>
    <property type="project" value="UniProtKB-ARBA"/>
</dbReference>
<feature type="region of interest" description="Disordered" evidence="19">
    <location>
        <begin position="1"/>
        <end position="84"/>
    </location>
</feature>
<feature type="compositionally biased region" description="Low complexity" evidence="19">
    <location>
        <begin position="1797"/>
        <end position="1808"/>
    </location>
</feature>
<dbReference type="GO" id="GO:0016323">
    <property type="term" value="C:basolateral plasma membrane"/>
    <property type="evidence" value="ECO:0007669"/>
    <property type="project" value="UniProtKB-ARBA"/>
</dbReference>
<feature type="compositionally biased region" description="Low complexity" evidence="19">
    <location>
        <begin position="43"/>
        <end position="69"/>
    </location>
</feature>
<feature type="compositionally biased region" description="Acidic residues" evidence="19">
    <location>
        <begin position="441"/>
        <end position="453"/>
    </location>
</feature>
<feature type="compositionally biased region" description="Basic and acidic residues" evidence="19">
    <location>
        <begin position="425"/>
        <end position="438"/>
    </location>
</feature>
<evidence type="ECO:0000256" key="1">
    <source>
        <dbReference type="ARBA" id="ARBA00004141"/>
    </source>
</evidence>
<dbReference type="GO" id="GO:0042045">
    <property type="term" value="P:epithelial fluid transport"/>
    <property type="evidence" value="ECO:0007669"/>
    <property type="project" value="UniProtKB-ARBA"/>
</dbReference>
<keyword evidence="14" id="KW-1015">Disulfide bond</keyword>
<evidence type="ECO:0000256" key="4">
    <source>
        <dbReference type="ARBA" id="ARBA00022568"/>
    </source>
</evidence>
<evidence type="ECO:0000256" key="14">
    <source>
        <dbReference type="ARBA" id="ARBA00023157"/>
    </source>
</evidence>
<dbReference type="GO" id="GO:0009582">
    <property type="term" value="P:detection of abiotic stimulus"/>
    <property type="evidence" value="ECO:0007669"/>
    <property type="project" value="UniProtKB-ARBA"/>
</dbReference>
<evidence type="ECO:0000313" key="23">
    <source>
        <dbReference type="RefSeq" id="XP_014484754.1"/>
    </source>
</evidence>
<dbReference type="InterPro" id="IPR027359">
    <property type="entry name" value="Volt_channel_dom_sf"/>
</dbReference>
<feature type="binding site" evidence="17">
    <location>
        <position position="1095"/>
    </location>
    <ligand>
        <name>Ca(2+)</name>
        <dbReference type="ChEBI" id="CHEBI:29108"/>
    </ligand>
</feature>
<feature type="transmembrane region" description="Helical" evidence="20">
    <location>
        <begin position="1233"/>
        <end position="1253"/>
    </location>
</feature>
<dbReference type="FunFam" id="1.10.287.70:FF:000107">
    <property type="entry name" value="Voltage-dependent L-type calcium channel subunit alpha"/>
    <property type="match status" value="1"/>
</dbReference>
<feature type="transmembrane region" description="Helical" evidence="20">
    <location>
        <begin position="183"/>
        <end position="202"/>
    </location>
</feature>
<dbReference type="GO" id="GO:0005891">
    <property type="term" value="C:voltage-gated calcium channel complex"/>
    <property type="evidence" value="ECO:0007669"/>
    <property type="project" value="InterPro"/>
</dbReference>
<evidence type="ECO:0000313" key="22">
    <source>
        <dbReference type="Proteomes" id="UP000515204"/>
    </source>
</evidence>
<keyword evidence="8" id="KW-0677">Repeat</keyword>
<reference evidence="23 24" key="1">
    <citation type="submission" date="2025-04" db="UniProtKB">
        <authorList>
            <consortium name="RefSeq"/>
        </authorList>
    </citation>
    <scope>IDENTIFICATION</scope>
</reference>
<feature type="compositionally biased region" description="Basic and acidic residues" evidence="19">
    <location>
        <begin position="791"/>
        <end position="800"/>
    </location>
</feature>
<dbReference type="Gene3D" id="1.20.120.350">
    <property type="entry name" value="Voltage-gated potassium channels. Chain C"/>
    <property type="match status" value="4"/>
</dbReference>
<dbReference type="FunFam" id="1.10.238.10:FF:000063">
    <property type="entry name" value="Voltage-dependent N-type calcium channel subunit alpha"/>
    <property type="match status" value="1"/>
</dbReference>
<dbReference type="FunFam" id="1.20.120.350:FF:000064">
    <property type="entry name" value="Voltage-dependent L-type calcium channel subunit alpha"/>
    <property type="match status" value="1"/>
</dbReference>
<keyword evidence="16" id="KW-0407">Ion channel</keyword>
<dbReference type="FunFam" id="1.10.287.70:FF:000007">
    <property type="entry name" value="Voltage-dependent L-type calcium channel subunit alpha"/>
    <property type="match status" value="1"/>
</dbReference>
<accession>A0A6P3Y3S7</accession>
<dbReference type="FunFam" id="1.20.120.350:FF:000006">
    <property type="entry name" value="Voltage-dependent L-type calcium channel subunit alpha"/>
    <property type="match status" value="1"/>
</dbReference>
<dbReference type="Pfam" id="PF16905">
    <property type="entry name" value="GPHH"/>
    <property type="match status" value="1"/>
</dbReference>
<protein>
    <recommendedName>
        <fullName evidence="18">Voltage-dependent L-type calcium channel subunit alpha</fullName>
    </recommendedName>
</protein>
<dbReference type="FunFam" id="1.20.120.350:FF:000001">
    <property type="entry name" value="Voltage-dependent L-type calcium channel subunit alpha"/>
    <property type="match status" value="1"/>
</dbReference>
<dbReference type="PANTHER" id="PTHR45628">
    <property type="entry name" value="VOLTAGE-DEPENDENT CALCIUM CHANNEL TYPE A SUBUNIT ALPHA-1"/>
    <property type="match status" value="1"/>
</dbReference>
<keyword evidence="22" id="KW-1185">Reference proteome</keyword>
<dbReference type="SUPFAM" id="SSF81324">
    <property type="entry name" value="Voltage-gated potassium channels"/>
    <property type="match status" value="4"/>
</dbReference>
<dbReference type="GO" id="GO:0008331">
    <property type="term" value="F:high voltage-gated calcium channel activity"/>
    <property type="evidence" value="ECO:0007669"/>
    <property type="project" value="TreeGrafter"/>
</dbReference>
<dbReference type="PRINTS" id="PR01630">
    <property type="entry name" value="LVDCCALPHA1"/>
</dbReference>
<keyword evidence="12" id="KW-0406">Ion transport</keyword>
<keyword evidence="5 18" id="KW-0107">Calcium channel</keyword>
<dbReference type="InterPro" id="IPR031649">
    <property type="entry name" value="GPHH_dom"/>
</dbReference>
<gene>
    <name evidence="23 24" type="primary">LOC106749620</name>
</gene>
<comment type="subcellular location">
    <subcellularLocation>
        <location evidence="1 18">Membrane</location>
        <topology evidence="1 18">Multi-pass membrane protein</topology>
    </subcellularLocation>
</comment>
<feature type="transmembrane region" description="Helical" evidence="20">
    <location>
        <begin position="243"/>
        <end position="265"/>
    </location>
</feature>
<dbReference type="Gene3D" id="1.10.287.70">
    <property type="match status" value="4"/>
</dbReference>
<dbReference type="GO" id="GO:0016324">
    <property type="term" value="C:apical plasma membrane"/>
    <property type="evidence" value="ECO:0007669"/>
    <property type="project" value="UniProtKB-ARBA"/>
</dbReference>
<keyword evidence="6 20" id="KW-0812">Transmembrane</keyword>
<feature type="compositionally biased region" description="Acidic residues" evidence="19">
    <location>
        <begin position="809"/>
        <end position="833"/>
    </location>
</feature>
<evidence type="ECO:0000313" key="24">
    <source>
        <dbReference type="RefSeq" id="XP_014484755.1"/>
    </source>
</evidence>
<evidence type="ECO:0000256" key="2">
    <source>
        <dbReference type="ARBA" id="ARBA00022448"/>
    </source>
</evidence>
<evidence type="ECO:0000259" key="21">
    <source>
        <dbReference type="SMART" id="SM01062"/>
    </source>
</evidence>
<dbReference type="GO" id="GO:0050906">
    <property type="term" value="P:detection of stimulus involved in sensory perception"/>
    <property type="evidence" value="ECO:0007669"/>
    <property type="project" value="UniProtKB-ARBA"/>
</dbReference>
<evidence type="ECO:0000256" key="16">
    <source>
        <dbReference type="ARBA" id="ARBA00023303"/>
    </source>
</evidence>